<evidence type="ECO:0000259" key="8">
    <source>
        <dbReference type="PROSITE" id="PS51192"/>
    </source>
</evidence>
<dbReference type="InterPro" id="IPR011545">
    <property type="entry name" value="DEAD/DEAH_box_helicase_dom"/>
</dbReference>
<feature type="short sequence motif" description="Q motif" evidence="6">
    <location>
        <begin position="30"/>
        <end position="58"/>
    </location>
</feature>
<evidence type="ECO:0000256" key="7">
    <source>
        <dbReference type="SAM" id="MobiDB-lite"/>
    </source>
</evidence>
<dbReference type="GO" id="GO:0005524">
    <property type="term" value="F:ATP binding"/>
    <property type="evidence" value="ECO:0007669"/>
    <property type="project" value="UniProtKB-KW"/>
</dbReference>
<comment type="similarity">
    <text evidence="5">Belongs to the DEAD box helicase family.</text>
</comment>
<protein>
    <submittedName>
        <fullName evidence="11">DEAD/DEAH box helicase</fullName>
    </submittedName>
</protein>
<evidence type="ECO:0000313" key="11">
    <source>
        <dbReference type="EMBL" id="QQG37198.1"/>
    </source>
</evidence>
<dbReference type="Pfam" id="PF00270">
    <property type="entry name" value="DEAD"/>
    <property type="match status" value="1"/>
</dbReference>
<accession>A0A7T5R442</accession>
<organism evidence="11 12">
    <name type="scientific">Micavibrio aeruginosavorus</name>
    <dbReference type="NCBI Taxonomy" id="349221"/>
    <lineage>
        <taxon>Bacteria</taxon>
        <taxon>Pseudomonadati</taxon>
        <taxon>Bdellovibrionota</taxon>
        <taxon>Bdellovibrionia</taxon>
        <taxon>Bdellovibrionales</taxon>
        <taxon>Pseudobdellovibrionaceae</taxon>
        <taxon>Micavibrio</taxon>
    </lineage>
</organism>
<feature type="compositionally biased region" description="Basic and acidic residues" evidence="7">
    <location>
        <begin position="392"/>
        <end position="402"/>
    </location>
</feature>
<dbReference type="PROSITE" id="PS51195">
    <property type="entry name" value="Q_MOTIF"/>
    <property type="match status" value="1"/>
</dbReference>
<dbReference type="GO" id="GO:0003724">
    <property type="term" value="F:RNA helicase activity"/>
    <property type="evidence" value="ECO:0007669"/>
    <property type="project" value="InterPro"/>
</dbReference>
<dbReference type="CDD" id="cd00268">
    <property type="entry name" value="DEADc"/>
    <property type="match status" value="1"/>
</dbReference>
<keyword evidence="3 11" id="KW-0347">Helicase</keyword>
<evidence type="ECO:0000256" key="1">
    <source>
        <dbReference type="ARBA" id="ARBA00022741"/>
    </source>
</evidence>
<proteinExistence type="inferred from homology"/>
<dbReference type="PANTHER" id="PTHR47959">
    <property type="entry name" value="ATP-DEPENDENT RNA HELICASE RHLE-RELATED"/>
    <property type="match status" value="1"/>
</dbReference>
<evidence type="ECO:0000256" key="4">
    <source>
        <dbReference type="ARBA" id="ARBA00022840"/>
    </source>
</evidence>
<keyword evidence="4" id="KW-0067">ATP-binding</keyword>
<feature type="domain" description="Helicase C-terminal" evidence="9">
    <location>
        <begin position="259"/>
        <end position="402"/>
    </location>
</feature>
<dbReference type="Pfam" id="PF00271">
    <property type="entry name" value="Helicase_C"/>
    <property type="match status" value="1"/>
</dbReference>
<name>A0A7T5R442_9BACT</name>
<evidence type="ECO:0000313" key="12">
    <source>
        <dbReference type="Proteomes" id="UP000595362"/>
    </source>
</evidence>
<dbReference type="InterPro" id="IPR050079">
    <property type="entry name" value="DEAD_box_RNA_helicase"/>
</dbReference>
<dbReference type="CDD" id="cd18787">
    <property type="entry name" value="SF2_C_DEAD"/>
    <property type="match status" value="1"/>
</dbReference>
<dbReference type="SUPFAM" id="SSF52540">
    <property type="entry name" value="P-loop containing nucleoside triphosphate hydrolases"/>
    <property type="match status" value="1"/>
</dbReference>
<dbReference type="EMBL" id="CP066681">
    <property type="protein sequence ID" value="QQG37198.1"/>
    <property type="molecule type" value="Genomic_DNA"/>
</dbReference>
<gene>
    <name evidence="11" type="ORF">HYS17_05400</name>
</gene>
<dbReference type="InterPro" id="IPR044742">
    <property type="entry name" value="DEAD/DEAH_RhlB"/>
</dbReference>
<evidence type="ECO:0000259" key="10">
    <source>
        <dbReference type="PROSITE" id="PS51195"/>
    </source>
</evidence>
<keyword evidence="1" id="KW-0547">Nucleotide-binding</keyword>
<keyword evidence="2" id="KW-0378">Hydrolase</keyword>
<evidence type="ECO:0000256" key="5">
    <source>
        <dbReference type="ARBA" id="ARBA00038437"/>
    </source>
</evidence>
<sequence length="581" mass="64660">MNMSSPPAAAPLPVDNSVDNLPESAKAVGISFADFSLPAAIHTALVKMKYETPTKIQAMAIPVALQGRDILGSAQTGTGKTAAFSIPMIAHLMNNSQAMALVLAPTRELAAQTLDVVRKLTHGQRDLKAALLIGGESMGKQFDQLRQNPRIIIGTPGRINDHLRRNGKLLAKANFIAIDEADRMLDMGFAPQIDEILKNLPKQRQTLLFSATFPEGIIRLSRSYLSNPERVAVSTETVNAPKIKHEMIRISDGEKYSGLIDQLELRQGSVLVFVKTQHGTERLAKRLHNDNLPSIVIHGGLRQAQRDRAVREFRQQKSRILIATDVAARGLDIPHIEHVINYDLPQVAEDYIHRIGRTARNGAEGNAMCFVIPSELGKWNAINRILNPGAAPERKERSEGRQKNRGQRPKRGGERDYRNASGFNNRKAKPHSFDEGGYESRGAGRSEKQKFRNGDFRDSPNKETKRAPTDRHWNNKEGRKEYRSEFRNDLHERPAPRRHEKRGHDRSEQRAPHNDNAGNEGRNYYQGRGDGYEGNNRSSFGVKPRSGAPAGKTKKAATGKKPFVFKGHSRKGSAQRSASSR</sequence>
<dbReference type="PROSITE" id="PS51194">
    <property type="entry name" value="HELICASE_CTER"/>
    <property type="match status" value="1"/>
</dbReference>
<evidence type="ECO:0000259" key="9">
    <source>
        <dbReference type="PROSITE" id="PS51194"/>
    </source>
</evidence>
<dbReference type="PROSITE" id="PS51192">
    <property type="entry name" value="HELICASE_ATP_BIND_1"/>
    <property type="match status" value="1"/>
</dbReference>
<dbReference type="InterPro" id="IPR027417">
    <property type="entry name" value="P-loop_NTPase"/>
</dbReference>
<reference evidence="11 12" key="1">
    <citation type="submission" date="2020-07" db="EMBL/GenBank/DDBJ databases">
        <title>Huge and variable diversity of episymbiotic CPR bacteria and DPANN archaea in groundwater ecosystems.</title>
        <authorList>
            <person name="He C.Y."/>
            <person name="Keren R."/>
            <person name="Whittaker M."/>
            <person name="Farag I.F."/>
            <person name="Doudna J."/>
            <person name="Cate J.H.D."/>
            <person name="Banfield J.F."/>
        </authorList>
    </citation>
    <scope>NUCLEOTIDE SEQUENCE [LARGE SCALE GENOMIC DNA]</scope>
    <source>
        <strain evidence="11">NC_groundwater_70_Ag_B-0.1um_54_66</strain>
    </source>
</reference>
<dbReference type="InterPro" id="IPR014001">
    <property type="entry name" value="Helicase_ATP-bd"/>
</dbReference>
<dbReference type="GO" id="GO:0003676">
    <property type="term" value="F:nucleic acid binding"/>
    <property type="evidence" value="ECO:0007669"/>
    <property type="project" value="InterPro"/>
</dbReference>
<dbReference type="PANTHER" id="PTHR47959:SF1">
    <property type="entry name" value="ATP-DEPENDENT RNA HELICASE DBPA"/>
    <property type="match status" value="1"/>
</dbReference>
<feature type="domain" description="Helicase ATP-binding" evidence="8">
    <location>
        <begin position="61"/>
        <end position="231"/>
    </location>
</feature>
<dbReference type="InterPro" id="IPR014014">
    <property type="entry name" value="RNA_helicase_DEAD_Q_motif"/>
</dbReference>
<dbReference type="InterPro" id="IPR001650">
    <property type="entry name" value="Helicase_C-like"/>
</dbReference>
<dbReference type="Proteomes" id="UP000595362">
    <property type="component" value="Chromosome"/>
</dbReference>
<dbReference type="SMART" id="SM00487">
    <property type="entry name" value="DEXDc"/>
    <property type="match status" value="1"/>
</dbReference>
<evidence type="ECO:0000256" key="2">
    <source>
        <dbReference type="ARBA" id="ARBA00022801"/>
    </source>
</evidence>
<feature type="region of interest" description="Disordered" evidence="7">
    <location>
        <begin position="387"/>
        <end position="581"/>
    </location>
</feature>
<dbReference type="GO" id="GO:0005829">
    <property type="term" value="C:cytosol"/>
    <property type="evidence" value="ECO:0007669"/>
    <property type="project" value="TreeGrafter"/>
</dbReference>
<evidence type="ECO:0000256" key="3">
    <source>
        <dbReference type="ARBA" id="ARBA00022806"/>
    </source>
</evidence>
<dbReference type="GO" id="GO:0016787">
    <property type="term" value="F:hydrolase activity"/>
    <property type="evidence" value="ECO:0007669"/>
    <property type="project" value="UniProtKB-KW"/>
</dbReference>
<evidence type="ECO:0000256" key="6">
    <source>
        <dbReference type="PROSITE-ProRule" id="PRU00552"/>
    </source>
</evidence>
<feature type="domain" description="DEAD-box RNA helicase Q" evidence="10">
    <location>
        <begin position="30"/>
        <end position="58"/>
    </location>
</feature>
<dbReference type="Gene3D" id="3.40.50.300">
    <property type="entry name" value="P-loop containing nucleotide triphosphate hydrolases"/>
    <property type="match status" value="2"/>
</dbReference>
<dbReference type="AlphaFoldDB" id="A0A7T5R442"/>
<feature type="compositionally biased region" description="Basic and acidic residues" evidence="7">
    <location>
        <begin position="442"/>
        <end position="513"/>
    </location>
</feature>
<dbReference type="SMART" id="SM00490">
    <property type="entry name" value="HELICc"/>
    <property type="match status" value="1"/>
</dbReference>